<dbReference type="Proteomes" id="UP000054262">
    <property type="component" value="Unassembled WGS sequence"/>
</dbReference>
<evidence type="ECO:0000256" key="14">
    <source>
        <dbReference type="HAMAP-Rule" id="MF_00065"/>
    </source>
</evidence>
<evidence type="ECO:0000256" key="2">
    <source>
        <dbReference type="ARBA" id="ARBA00002632"/>
    </source>
</evidence>
<gene>
    <name evidence="14" type="primary">cysC</name>
    <name evidence="17" type="ORF">MB2181_04915</name>
</gene>
<evidence type="ECO:0000256" key="9">
    <source>
        <dbReference type="ARBA" id="ARBA00022777"/>
    </source>
</evidence>
<proteinExistence type="inferred from homology"/>
<dbReference type="UniPathway" id="UPA00140">
    <property type="reaction ID" value="UER00205"/>
</dbReference>
<dbReference type="GO" id="GO:0000103">
    <property type="term" value="P:sulfate assimilation"/>
    <property type="evidence" value="ECO:0007669"/>
    <property type="project" value="UniProtKB-UniRule"/>
</dbReference>
<feature type="binding site" evidence="14">
    <location>
        <begin position="33"/>
        <end position="40"/>
    </location>
    <ligand>
        <name>ATP</name>
        <dbReference type="ChEBI" id="CHEBI:30616"/>
    </ligand>
</feature>
<dbReference type="NCBIfam" id="NF003013">
    <property type="entry name" value="PRK03846.1"/>
    <property type="match status" value="1"/>
</dbReference>
<feature type="active site" description="Phosphoserine intermediate" evidence="14">
    <location>
        <position position="107"/>
    </location>
</feature>
<dbReference type="InterPro" id="IPR002891">
    <property type="entry name" value="APS"/>
</dbReference>
<evidence type="ECO:0000313" key="18">
    <source>
        <dbReference type="Proteomes" id="UP000054262"/>
    </source>
</evidence>
<evidence type="ECO:0000256" key="13">
    <source>
        <dbReference type="ARBA" id="ARBA00031464"/>
    </source>
</evidence>
<evidence type="ECO:0000256" key="8">
    <source>
        <dbReference type="ARBA" id="ARBA00022741"/>
    </source>
</evidence>
<evidence type="ECO:0000256" key="5">
    <source>
        <dbReference type="ARBA" id="ARBA00012121"/>
    </source>
</evidence>
<keyword evidence="14" id="KW-0597">Phosphoprotein</keyword>
<evidence type="ECO:0000259" key="16">
    <source>
        <dbReference type="Pfam" id="PF01583"/>
    </source>
</evidence>
<sequence>MSKSHPFSQDFKITKADRALKKQQQPMCIWFIGLSGAGKSTLIDALEVYLHKKYYHTYVLDGDNLRNGLCDDLSFSNKDRDENLRRAGEVARLMVDAGLIVLAGFISPTLEQRTKIRGLFHKNEFIEVYVSTALEVCEQRDTKGLYAKARAGEIKDFSGVNSVFEVPSCPEITIDTKTSCIEQSILELIAQLKIIMQR</sequence>
<keyword evidence="18" id="KW-1185">Reference proteome</keyword>
<feature type="domain" description="APS kinase" evidence="16">
    <location>
        <begin position="25"/>
        <end position="175"/>
    </location>
</feature>
<keyword evidence="10 14" id="KW-0067">ATP-binding</keyword>
<reference evidence="17 18" key="1">
    <citation type="submission" date="2006-11" db="EMBL/GenBank/DDBJ databases">
        <authorList>
            <person name="Giovannoni S."/>
            <person name="Vergin K."/>
            <person name="Ferriera S."/>
            <person name="Johnson J."/>
            <person name="Kravitz S."/>
            <person name="Beeson K."/>
            <person name="Sutton G."/>
            <person name="Rogers Y.-H."/>
            <person name="Friedman R."/>
            <person name="Frazier M."/>
            <person name="Venter J.C."/>
        </authorList>
    </citation>
    <scope>NUCLEOTIDE SEQUENCE [LARGE SCALE GENOMIC DNA]</scope>
    <source>
        <strain evidence="17 18">HTCC2181</strain>
    </source>
</reference>
<comment type="pathway">
    <text evidence="3 14 15">Sulfur metabolism; hydrogen sulfide biosynthesis; sulfite from sulfate: step 2/3.</text>
</comment>
<dbReference type="GO" id="GO:0070814">
    <property type="term" value="P:hydrogen sulfide biosynthetic process"/>
    <property type="evidence" value="ECO:0007669"/>
    <property type="project" value="UniProtKB-UniRule"/>
</dbReference>
<evidence type="ECO:0000256" key="11">
    <source>
        <dbReference type="ARBA" id="ARBA00029724"/>
    </source>
</evidence>
<dbReference type="GO" id="GO:0005524">
    <property type="term" value="F:ATP binding"/>
    <property type="evidence" value="ECO:0007669"/>
    <property type="project" value="UniProtKB-UniRule"/>
</dbReference>
<evidence type="ECO:0000256" key="3">
    <source>
        <dbReference type="ARBA" id="ARBA00004806"/>
    </source>
</evidence>
<protein>
    <recommendedName>
        <fullName evidence="6 14">Adenylyl-sulfate kinase</fullName>
        <ecNumber evidence="5 14">2.7.1.25</ecNumber>
    </recommendedName>
    <alternativeName>
        <fullName evidence="12 14">APS kinase</fullName>
    </alternativeName>
    <alternativeName>
        <fullName evidence="13 14">ATP adenosine-5'-phosphosulfate 3'-phosphotransferase</fullName>
    </alternativeName>
    <alternativeName>
        <fullName evidence="11 14">Adenosine-5'-phosphosulfate kinase</fullName>
    </alternativeName>
</protein>
<accession>A0P780</accession>
<dbReference type="AlphaFoldDB" id="A0P780"/>
<evidence type="ECO:0000256" key="10">
    <source>
        <dbReference type="ARBA" id="ARBA00022840"/>
    </source>
</evidence>
<organism evidence="17 18">
    <name type="scientific">Methylophilales bacterium HTCC2181</name>
    <dbReference type="NCBI Taxonomy" id="383631"/>
    <lineage>
        <taxon>Bacteria</taxon>
        <taxon>Pseudomonadati</taxon>
        <taxon>Pseudomonadota</taxon>
        <taxon>Betaproteobacteria</taxon>
        <taxon>Nitrosomonadales</taxon>
        <taxon>OM43 clade</taxon>
    </lineage>
</organism>
<dbReference type="CDD" id="cd02027">
    <property type="entry name" value="APSK"/>
    <property type="match status" value="1"/>
</dbReference>
<evidence type="ECO:0000256" key="1">
    <source>
        <dbReference type="ARBA" id="ARBA00001823"/>
    </source>
</evidence>
<dbReference type="Pfam" id="PF01583">
    <property type="entry name" value="APS_kinase"/>
    <property type="match status" value="1"/>
</dbReference>
<dbReference type="OrthoDB" id="9804504at2"/>
<keyword evidence="7 14" id="KW-0808">Transferase</keyword>
<dbReference type="HAMAP" id="MF_00065">
    <property type="entry name" value="Adenylyl_sulf_kinase"/>
    <property type="match status" value="1"/>
</dbReference>
<comment type="catalytic activity">
    <reaction evidence="1 14 15">
        <text>adenosine 5'-phosphosulfate + ATP = 3'-phosphoadenylyl sulfate + ADP + H(+)</text>
        <dbReference type="Rhea" id="RHEA:24152"/>
        <dbReference type="ChEBI" id="CHEBI:15378"/>
        <dbReference type="ChEBI" id="CHEBI:30616"/>
        <dbReference type="ChEBI" id="CHEBI:58243"/>
        <dbReference type="ChEBI" id="CHEBI:58339"/>
        <dbReference type="ChEBI" id="CHEBI:456216"/>
        <dbReference type="EC" id="2.7.1.25"/>
    </reaction>
</comment>
<keyword evidence="8 14" id="KW-0547">Nucleotide-binding</keyword>
<evidence type="ECO:0000313" key="17">
    <source>
        <dbReference type="EMBL" id="EAV47390.1"/>
    </source>
</evidence>
<evidence type="ECO:0000256" key="7">
    <source>
        <dbReference type="ARBA" id="ARBA00022679"/>
    </source>
</evidence>
<name>A0P780_9PROT</name>
<dbReference type="Gene3D" id="3.40.50.300">
    <property type="entry name" value="P-loop containing nucleotide triphosphate hydrolases"/>
    <property type="match status" value="1"/>
</dbReference>
<evidence type="ECO:0000256" key="4">
    <source>
        <dbReference type="ARBA" id="ARBA00007008"/>
    </source>
</evidence>
<comment type="similarity">
    <text evidence="4 14 15">Belongs to the APS kinase family.</text>
</comment>
<evidence type="ECO:0000256" key="6">
    <source>
        <dbReference type="ARBA" id="ARBA00018163"/>
    </source>
</evidence>
<dbReference type="PANTHER" id="PTHR11055">
    <property type="entry name" value="BIFUNCTIONAL 3'-PHOSPHOADENOSINE 5'-PHOSPHOSULFATE SYNTHASE"/>
    <property type="match status" value="1"/>
</dbReference>
<comment type="caution">
    <text evidence="17">The sequence shown here is derived from an EMBL/GenBank/DDBJ whole genome shotgun (WGS) entry which is preliminary data.</text>
</comment>
<dbReference type="SUPFAM" id="SSF52540">
    <property type="entry name" value="P-loop containing nucleoside triphosphate hydrolases"/>
    <property type="match status" value="1"/>
</dbReference>
<evidence type="ECO:0000256" key="15">
    <source>
        <dbReference type="RuleBase" id="RU004347"/>
    </source>
</evidence>
<evidence type="ECO:0000256" key="12">
    <source>
        <dbReference type="ARBA" id="ARBA00031393"/>
    </source>
</evidence>
<dbReference type="GO" id="GO:0004020">
    <property type="term" value="F:adenylylsulfate kinase activity"/>
    <property type="evidence" value="ECO:0007669"/>
    <property type="project" value="UniProtKB-UniRule"/>
</dbReference>
<keyword evidence="9 14" id="KW-0418">Kinase</keyword>
<dbReference type="NCBIfam" id="TIGR00455">
    <property type="entry name" value="apsK"/>
    <property type="match status" value="1"/>
</dbReference>
<dbReference type="EMBL" id="AAUX01000001">
    <property type="protein sequence ID" value="EAV47390.1"/>
    <property type="molecule type" value="Genomic_DNA"/>
</dbReference>
<comment type="function">
    <text evidence="2 14 15">Catalyzes the synthesis of activated sulfate.</text>
</comment>
<dbReference type="InterPro" id="IPR059117">
    <property type="entry name" value="APS_kinase_dom"/>
</dbReference>
<dbReference type="EC" id="2.7.1.25" evidence="5 14"/>
<dbReference type="InterPro" id="IPR027417">
    <property type="entry name" value="P-loop_NTPase"/>
</dbReference>
<dbReference type="PANTHER" id="PTHR11055:SF63">
    <property type="entry name" value="ADENYLYL-SULFATE KINASE 1, CHLOROPLASTIC"/>
    <property type="match status" value="1"/>
</dbReference>